<proteinExistence type="predicted"/>
<reference evidence="2 3" key="1">
    <citation type="journal article" date="2011" name="Int. J. Syst. Evol. Microbiol.">
        <title>Hymenobacter yonginensis sp. nov., isolated from a mesotrophic artificial lake.</title>
        <authorList>
            <person name="Joung Y."/>
            <person name="Cho S.H."/>
            <person name="Kim H."/>
            <person name="Kim S.B."/>
            <person name="Joh K."/>
        </authorList>
    </citation>
    <scope>NUCLEOTIDE SEQUENCE [LARGE SCALE GENOMIC DNA]</scope>
    <source>
        <strain evidence="2 3">KCTC 22745</strain>
    </source>
</reference>
<evidence type="ECO:0000313" key="2">
    <source>
        <dbReference type="EMBL" id="WBO84280.1"/>
    </source>
</evidence>
<accession>A0ABY7PP18</accession>
<protein>
    <recommendedName>
        <fullName evidence="4">Outer membrane protein beta-barrel domain-containing protein</fullName>
    </recommendedName>
</protein>
<dbReference type="Proteomes" id="UP001211872">
    <property type="component" value="Chromosome"/>
</dbReference>
<organism evidence="2 3">
    <name type="scientific">Hymenobacter yonginensis</name>
    <dbReference type="NCBI Taxonomy" id="748197"/>
    <lineage>
        <taxon>Bacteria</taxon>
        <taxon>Pseudomonadati</taxon>
        <taxon>Bacteroidota</taxon>
        <taxon>Cytophagia</taxon>
        <taxon>Cytophagales</taxon>
        <taxon>Hymenobacteraceae</taxon>
        <taxon>Hymenobacter</taxon>
    </lineage>
</organism>
<gene>
    <name evidence="2" type="ORF">O9Z63_18150</name>
</gene>
<keyword evidence="3" id="KW-1185">Reference proteome</keyword>
<sequence length="241" mass="27168">MKTTVSLLLALALPLTAAAQAPADTATTYKHQLGLTASPVLDGFFKNNRSLPLGLLYKRQLTPNKALRLRLVGQYSQADTANFQDTAPGFTRGYVTGPDQSRWGLQGFAGYEWQRFLSRKVGLAYGIEAGIGYERQRIASAFIEAYVIEGSVTTSREAITQNWQFQARPFVGLYYQPTSRLRLFVESAFAISYIRSRWERQSRSKFTKPNEADRFLQERAHTNRFAATLRPVQFIGATYAF</sequence>
<dbReference type="EMBL" id="CP115396">
    <property type="protein sequence ID" value="WBO84280.1"/>
    <property type="molecule type" value="Genomic_DNA"/>
</dbReference>
<evidence type="ECO:0000256" key="1">
    <source>
        <dbReference type="SAM" id="SignalP"/>
    </source>
</evidence>
<feature type="chain" id="PRO_5045072109" description="Outer membrane protein beta-barrel domain-containing protein" evidence="1">
    <location>
        <begin position="24"/>
        <end position="241"/>
    </location>
</feature>
<keyword evidence="1" id="KW-0732">Signal</keyword>
<evidence type="ECO:0000313" key="3">
    <source>
        <dbReference type="Proteomes" id="UP001211872"/>
    </source>
</evidence>
<name>A0ABY7PP18_9BACT</name>
<evidence type="ECO:0008006" key="4">
    <source>
        <dbReference type="Google" id="ProtNLM"/>
    </source>
</evidence>
<dbReference type="RefSeq" id="WP_270126794.1">
    <property type="nucleotide sequence ID" value="NZ_CP115396.1"/>
</dbReference>
<feature type="signal peptide" evidence="1">
    <location>
        <begin position="1"/>
        <end position="23"/>
    </location>
</feature>